<keyword evidence="2" id="KW-1185">Reference proteome</keyword>
<organism evidence="1 2">
    <name type="scientific">Streptomyces albiaxialis</name>
    <dbReference type="NCBI Taxonomy" id="329523"/>
    <lineage>
        <taxon>Bacteria</taxon>
        <taxon>Bacillati</taxon>
        <taxon>Actinomycetota</taxon>
        <taxon>Actinomycetes</taxon>
        <taxon>Kitasatosporales</taxon>
        <taxon>Streptomycetaceae</taxon>
        <taxon>Streptomyces</taxon>
    </lineage>
</organism>
<name>A0ABN2WTU0_9ACTN</name>
<evidence type="ECO:0008006" key="3">
    <source>
        <dbReference type="Google" id="ProtNLM"/>
    </source>
</evidence>
<dbReference type="InterPro" id="IPR007061">
    <property type="entry name" value="MST-like"/>
</dbReference>
<gene>
    <name evidence="1" type="ORF">GCM10009801_68060</name>
</gene>
<evidence type="ECO:0000313" key="1">
    <source>
        <dbReference type="EMBL" id="GAA2097578.1"/>
    </source>
</evidence>
<dbReference type="SUPFAM" id="SSF109854">
    <property type="entry name" value="DinB/YfiT-like putative metalloenzymes"/>
    <property type="match status" value="1"/>
</dbReference>
<sequence>MTHAVNGVADGDGNERGGVALAGEAFRLPDECHAQLLDDRRTLRAAENALRAGGDGDGIRTDRKSGCPFPVAPVACPVMTTDLVRPPLQADERTALLGWLDLQRRILRWKCEGLSDEDAHRAVVPTSPAMTMAGLISHMRWTEHTWLEVLFLGGDEKRNPAFDESDEDADWRTGGRPLAELLAEYEAQCARSDEIVAAASLDDVGAPHPRFRSSNANLRWMLIHLVEETGRHAGHADIVRELLDGTKGYY</sequence>
<accession>A0ABN2WTU0</accession>
<dbReference type="Pfam" id="PF04978">
    <property type="entry name" value="MST"/>
    <property type="match status" value="1"/>
</dbReference>
<dbReference type="Gene3D" id="1.20.120.450">
    <property type="entry name" value="dinb family like domain"/>
    <property type="match status" value="1"/>
</dbReference>
<dbReference type="Proteomes" id="UP001500016">
    <property type="component" value="Unassembled WGS sequence"/>
</dbReference>
<reference evidence="1 2" key="1">
    <citation type="journal article" date="2019" name="Int. J. Syst. Evol. Microbiol.">
        <title>The Global Catalogue of Microorganisms (GCM) 10K type strain sequencing project: providing services to taxonomists for standard genome sequencing and annotation.</title>
        <authorList>
            <consortium name="The Broad Institute Genomics Platform"/>
            <consortium name="The Broad Institute Genome Sequencing Center for Infectious Disease"/>
            <person name="Wu L."/>
            <person name="Ma J."/>
        </authorList>
    </citation>
    <scope>NUCLEOTIDE SEQUENCE [LARGE SCALE GENOMIC DNA]</scope>
    <source>
        <strain evidence="1 2">JCM 15478</strain>
    </source>
</reference>
<comment type="caution">
    <text evidence="1">The sequence shown here is derived from an EMBL/GenBank/DDBJ whole genome shotgun (WGS) entry which is preliminary data.</text>
</comment>
<dbReference type="InterPro" id="IPR034660">
    <property type="entry name" value="DinB/YfiT-like"/>
</dbReference>
<protein>
    <recommendedName>
        <fullName evidence="3">Mini-circle protein</fullName>
    </recommendedName>
</protein>
<evidence type="ECO:0000313" key="2">
    <source>
        <dbReference type="Proteomes" id="UP001500016"/>
    </source>
</evidence>
<proteinExistence type="predicted"/>
<dbReference type="EMBL" id="BAAAPE010000016">
    <property type="protein sequence ID" value="GAA2097578.1"/>
    <property type="molecule type" value="Genomic_DNA"/>
</dbReference>